<organism evidence="2 3">
    <name type="scientific">Actinokineospora bangkokensis</name>
    <dbReference type="NCBI Taxonomy" id="1193682"/>
    <lineage>
        <taxon>Bacteria</taxon>
        <taxon>Bacillati</taxon>
        <taxon>Actinomycetota</taxon>
        <taxon>Actinomycetes</taxon>
        <taxon>Pseudonocardiales</taxon>
        <taxon>Pseudonocardiaceae</taxon>
        <taxon>Actinokineospora</taxon>
    </lineage>
</organism>
<dbReference type="EMBL" id="MKQR01000002">
    <property type="protein sequence ID" value="OLR95330.1"/>
    <property type="molecule type" value="Genomic_DNA"/>
</dbReference>
<dbReference type="SUPFAM" id="SSF89796">
    <property type="entry name" value="CoA-transferase family III (CaiB/BaiF)"/>
    <property type="match status" value="1"/>
</dbReference>
<evidence type="ECO:0000313" key="2">
    <source>
        <dbReference type="EMBL" id="OLR95330.1"/>
    </source>
</evidence>
<dbReference type="PANTHER" id="PTHR48207">
    <property type="entry name" value="SUCCINATE--HYDROXYMETHYLGLUTARATE COA-TRANSFERASE"/>
    <property type="match status" value="1"/>
</dbReference>
<accession>A0A1Q9LTI2</accession>
<keyword evidence="3" id="KW-1185">Reference proteome</keyword>
<dbReference type="Pfam" id="PF02515">
    <property type="entry name" value="CoA_transf_3"/>
    <property type="match status" value="1"/>
</dbReference>
<dbReference type="OrthoDB" id="9797653at2"/>
<dbReference type="Proteomes" id="UP000186040">
    <property type="component" value="Unassembled WGS sequence"/>
</dbReference>
<dbReference type="RefSeq" id="WP_075972767.1">
    <property type="nucleotide sequence ID" value="NZ_MKQR01000002.1"/>
</dbReference>
<dbReference type="InterPro" id="IPR023606">
    <property type="entry name" value="CoA-Trfase_III_dom_1_sf"/>
</dbReference>
<evidence type="ECO:0000256" key="1">
    <source>
        <dbReference type="ARBA" id="ARBA00022679"/>
    </source>
</evidence>
<dbReference type="InterPro" id="IPR003673">
    <property type="entry name" value="CoA-Trfase_fam_III"/>
</dbReference>
<dbReference type="Gene3D" id="3.30.1540.10">
    <property type="entry name" value="formyl-coa transferase, domain 3"/>
    <property type="match status" value="1"/>
</dbReference>
<dbReference type="PANTHER" id="PTHR48207:SF3">
    <property type="entry name" value="SUCCINATE--HYDROXYMETHYLGLUTARATE COA-TRANSFERASE"/>
    <property type="match status" value="1"/>
</dbReference>
<dbReference type="Gene3D" id="3.40.50.10540">
    <property type="entry name" value="Crotonobetainyl-coa:carnitine coa-transferase, domain 1"/>
    <property type="match status" value="1"/>
</dbReference>
<dbReference type="InterPro" id="IPR044855">
    <property type="entry name" value="CoA-Trfase_III_dom3_sf"/>
</dbReference>
<keyword evidence="1" id="KW-0808">Transferase</keyword>
<dbReference type="InterPro" id="IPR050483">
    <property type="entry name" value="CoA-transferase_III_domain"/>
</dbReference>
<reference evidence="2 3" key="1">
    <citation type="submission" date="2016-10" db="EMBL/GenBank/DDBJ databases">
        <title>The Draft Genome Sequence of Actinokineospora bangkokensis 44EHWT reveals the biosynthetic pathway of antifungal compounds Thailandins with unusual extender unit butylmalonyl-CoA.</title>
        <authorList>
            <person name="Greule A."/>
            <person name="Intra B."/>
            <person name="Flemming S."/>
            <person name="Rommel M.G."/>
            <person name="Panbangred W."/>
            <person name="Bechthold A."/>
        </authorList>
    </citation>
    <scope>NUCLEOTIDE SEQUENCE [LARGE SCALE GENOMIC DNA]</scope>
    <source>
        <strain evidence="2 3">44EHW</strain>
    </source>
</reference>
<proteinExistence type="predicted"/>
<dbReference type="STRING" id="1193682.BJP25_06095"/>
<evidence type="ECO:0000313" key="3">
    <source>
        <dbReference type="Proteomes" id="UP000186040"/>
    </source>
</evidence>
<name>A0A1Q9LTI2_9PSEU</name>
<gene>
    <name evidence="2" type="ORF">BJP25_06095</name>
</gene>
<dbReference type="AlphaFoldDB" id="A0A1Q9LTI2"/>
<dbReference type="GO" id="GO:0008410">
    <property type="term" value="F:CoA-transferase activity"/>
    <property type="evidence" value="ECO:0007669"/>
    <property type="project" value="TreeGrafter"/>
</dbReference>
<comment type="caution">
    <text evidence="2">The sequence shown here is derived from an EMBL/GenBank/DDBJ whole genome shotgun (WGS) entry which is preliminary data.</text>
</comment>
<protein>
    <submittedName>
        <fullName evidence="2">Carnitine dehydratase</fullName>
    </submittedName>
</protein>
<sequence length="391" mass="41224">MKPLEGVLVVALEQAVAVPYASRLLADLGARVIKVERPGTGDFARQYDAACGAVSSYFAWTNVGKESVTLDLKDPEGARAVADLVARADVVLCNLSPGALRRLGLDADALRARHPRLVVAELSSYGEGGPYGERKAFDALIQSEAGLVALTGDGDAVARAGISVADIAGGVQLHAAVLAALVRRGRTGEGATLRLTLMEALAEWMHQPALYAHGTGREPARHGAHHPTIAPYGPFPCVDGAVHLAVQNDGQWRRLCGAVLGDPALADDPRFRTVVDRVRHREALHARLGEHFATVRADDLLAGLDAADVPAARTRGVGELLEHPQLAARGRRTAVPVPGGTVPALRPPVDADTWGWDPAAVPALGEHTEAVLTWLGRTPEEVARLRARGVA</sequence>